<name>A0A1Y2BU93_9FUNG</name>
<dbReference type="OrthoDB" id="2128781at2759"/>
<evidence type="ECO:0000313" key="3">
    <source>
        <dbReference type="Proteomes" id="UP000193642"/>
    </source>
</evidence>
<keyword evidence="1" id="KW-0812">Transmembrane</keyword>
<keyword evidence="1" id="KW-1133">Transmembrane helix</keyword>
<sequence length="149" mass="17239">MNAQSAIDKVNQINYSMGMVSFATVLFMLHTDSYQIDWRPPSWVRIMIYLDALAFFIYYLGGLIQDSGSCQMYYWVLVASEVVWSFKDAFKFGYIVFRGLAIVGNKRIYPFLITPLISLALYWHYIYVVYGEILISPCECAPEEEIFGS</sequence>
<comment type="caution">
    <text evidence="2">The sequence shown here is derived from an EMBL/GenBank/DDBJ whole genome shotgun (WGS) entry which is preliminary data.</text>
</comment>
<organism evidence="2 3">
    <name type="scientific">Rhizoclosmatium globosum</name>
    <dbReference type="NCBI Taxonomy" id="329046"/>
    <lineage>
        <taxon>Eukaryota</taxon>
        <taxon>Fungi</taxon>
        <taxon>Fungi incertae sedis</taxon>
        <taxon>Chytridiomycota</taxon>
        <taxon>Chytridiomycota incertae sedis</taxon>
        <taxon>Chytridiomycetes</taxon>
        <taxon>Chytridiales</taxon>
        <taxon>Chytriomycetaceae</taxon>
        <taxon>Rhizoclosmatium</taxon>
    </lineage>
</organism>
<feature type="transmembrane region" description="Helical" evidence="1">
    <location>
        <begin position="12"/>
        <end position="30"/>
    </location>
</feature>
<dbReference type="EMBL" id="MCGO01000044">
    <property type="protein sequence ID" value="ORY38332.1"/>
    <property type="molecule type" value="Genomic_DNA"/>
</dbReference>
<proteinExistence type="predicted"/>
<evidence type="ECO:0000256" key="1">
    <source>
        <dbReference type="SAM" id="Phobius"/>
    </source>
</evidence>
<dbReference type="Proteomes" id="UP000193642">
    <property type="component" value="Unassembled WGS sequence"/>
</dbReference>
<feature type="transmembrane region" description="Helical" evidence="1">
    <location>
        <begin position="109"/>
        <end position="130"/>
    </location>
</feature>
<keyword evidence="1" id="KW-0472">Membrane</keyword>
<feature type="transmembrane region" description="Helical" evidence="1">
    <location>
        <begin position="42"/>
        <end position="60"/>
    </location>
</feature>
<keyword evidence="3" id="KW-1185">Reference proteome</keyword>
<accession>A0A1Y2BU93</accession>
<reference evidence="2 3" key="1">
    <citation type="submission" date="2016-07" db="EMBL/GenBank/DDBJ databases">
        <title>Pervasive Adenine N6-methylation of Active Genes in Fungi.</title>
        <authorList>
            <consortium name="DOE Joint Genome Institute"/>
            <person name="Mondo S.J."/>
            <person name="Dannebaum R.O."/>
            <person name="Kuo R.C."/>
            <person name="Labutti K."/>
            <person name="Haridas S."/>
            <person name="Kuo A."/>
            <person name="Salamov A."/>
            <person name="Ahrendt S.R."/>
            <person name="Lipzen A."/>
            <person name="Sullivan W."/>
            <person name="Andreopoulos W.B."/>
            <person name="Clum A."/>
            <person name="Lindquist E."/>
            <person name="Daum C."/>
            <person name="Ramamoorthy G.K."/>
            <person name="Gryganskyi A."/>
            <person name="Culley D."/>
            <person name="Magnuson J.K."/>
            <person name="James T.Y."/>
            <person name="O'Malley M.A."/>
            <person name="Stajich J.E."/>
            <person name="Spatafora J.W."/>
            <person name="Visel A."/>
            <person name="Grigoriev I.V."/>
        </authorList>
    </citation>
    <scope>NUCLEOTIDE SEQUENCE [LARGE SCALE GENOMIC DNA]</scope>
    <source>
        <strain evidence="2 3">JEL800</strain>
    </source>
</reference>
<gene>
    <name evidence="2" type="ORF">BCR33DRAFT_788917</name>
</gene>
<protein>
    <submittedName>
        <fullName evidence="2">Uncharacterized protein</fullName>
    </submittedName>
</protein>
<evidence type="ECO:0000313" key="2">
    <source>
        <dbReference type="EMBL" id="ORY38332.1"/>
    </source>
</evidence>
<dbReference type="AlphaFoldDB" id="A0A1Y2BU93"/>